<dbReference type="PANTHER" id="PTHR11003:SF341">
    <property type="entry name" value="POTASSIUM CHANNEL DOMAIN-CONTAINING PROTEIN"/>
    <property type="match status" value="1"/>
</dbReference>
<evidence type="ECO:0000256" key="2">
    <source>
        <dbReference type="ARBA" id="ARBA00022448"/>
    </source>
</evidence>
<dbReference type="SUPFAM" id="SSF81324">
    <property type="entry name" value="Voltage-gated potassium channels"/>
    <property type="match status" value="2"/>
</dbReference>
<feature type="transmembrane region" description="Helical" evidence="9">
    <location>
        <begin position="6"/>
        <end position="26"/>
    </location>
</feature>
<evidence type="ECO:0000259" key="10">
    <source>
        <dbReference type="Pfam" id="PF07885"/>
    </source>
</evidence>
<reference evidence="14" key="1">
    <citation type="submission" date="2017-02" db="UniProtKB">
        <authorList>
            <consortium name="WormBaseParasite"/>
        </authorList>
    </citation>
    <scope>IDENTIFICATION</scope>
</reference>
<dbReference type="Proteomes" id="UP000038040">
    <property type="component" value="Unplaced"/>
</dbReference>
<sequence length="348" mass="39668">MVIPQLIVIALLFSYIILGSAVFVLTDGTMANENFTDIILFSFTTLATIGYGNISPTTPAAQLFCIVFSIFGIPMTLLTLANIGKYFTKGYWMILVCFGKDLRWRSCEKAKMPLPTVLLLFIITFAFGSLLFYKKGKGFSVDDVYFSVISFATVGFGDRFPTAADPLRLIGMISYLIWGMVLMTTMFSIVSTYLRTIHYLGRSLRGARDVHVWFGGKSMKISQLLEIVATEFNATPRQLKGVLRDLDRLISSAIAENQMLSRKSSRLFKNRYTPKKRIGFSLQEEFPADGINTRFIFSKECDIRHHETIEEENVIINKSFFKERQSIERRQSVDLGELNRRMIAKYRI</sequence>
<keyword evidence="7 8" id="KW-0407">Ion channel</keyword>
<dbReference type="Pfam" id="PF07885">
    <property type="entry name" value="Ion_trans_2"/>
    <property type="match status" value="2"/>
</dbReference>
<keyword evidence="2 8" id="KW-0813">Transport</keyword>
<dbReference type="Gene3D" id="1.10.287.70">
    <property type="match status" value="1"/>
</dbReference>
<organism evidence="12 14">
    <name type="scientific">Dracunculus medinensis</name>
    <name type="common">Guinea worm</name>
    <dbReference type="NCBI Taxonomy" id="318479"/>
    <lineage>
        <taxon>Eukaryota</taxon>
        <taxon>Metazoa</taxon>
        <taxon>Ecdysozoa</taxon>
        <taxon>Nematoda</taxon>
        <taxon>Chromadorea</taxon>
        <taxon>Rhabditida</taxon>
        <taxon>Spirurina</taxon>
        <taxon>Dracunculoidea</taxon>
        <taxon>Dracunculidae</taxon>
        <taxon>Dracunculus</taxon>
    </lineage>
</organism>
<dbReference type="OrthoDB" id="297496at2759"/>
<evidence type="ECO:0000256" key="9">
    <source>
        <dbReference type="SAM" id="Phobius"/>
    </source>
</evidence>
<keyword evidence="6 9" id="KW-0472">Membrane</keyword>
<dbReference type="PANTHER" id="PTHR11003">
    <property type="entry name" value="POTASSIUM CHANNEL, SUBFAMILY K"/>
    <property type="match status" value="1"/>
</dbReference>
<evidence type="ECO:0000256" key="6">
    <source>
        <dbReference type="ARBA" id="ARBA00023136"/>
    </source>
</evidence>
<dbReference type="InterPro" id="IPR013099">
    <property type="entry name" value="K_chnl_dom"/>
</dbReference>
<feature type="transmembrane region" description="Helical" evidence="9">
    <location>
        <begin position="60"/>
        <end position="83"/>
    </location>
</feature>
<dbReference type="GO" id="GO:0030322">
    <property type="term" value="P:stabilization of membrane potential"/>
    <property type="evidence" value="ECO:0007669"/>
    <property type="project" value="TreeGrafter"/>
</dbReference>
<evidence type="ECO:0000313" key="13">
    <source>
        <dbReference type="Proteomes" id="UP000274756"/>
    </source>
</evidence>
<keyword evidence="4 9" id="KW-1133">Transmembrane helix</keyword>
<proteinExistence type="inferred from homology"/>
<dbReference type="Proteomes" id="UP000274756">
    <property type="component" value="Unassembled WGS sequence"/>
</dbReference>
<evidence type="ECO:0000256" key="4">
    <source>
        <dbReference type="ARBA" id="ARBA00022989"/>
    </source>
</evidence>
<evidence type="ECO:0000313" key="14">
    <source>
        <dbReference type="WBParaSite" id="DME_0000664301-mRNA-1"/>
    </source>
</evidence>
<feature type="transmembrane region" description="Helical" evidence="9">
    <location>
        <begin position="175"/>
        <end position="194"/>
    </location>
</feature>
<protein>
    <submittedName>
        <fullName evidence="14">Ion_trans_2 domain-containing protein</fullName>
    </submittedName>
</protein>
<evidence type="ECO:0000256" key="7">
    <source>
        <dbReference type="ARBA" id="ARBA00023303"/>
    </source>
</evidence>
<dbReference type="GO" id="GO:0005886">
    <property type="term" value="C:plasma membrane"/>
    <property type="evidence" value="ECO:0007669"/>
    <property type="project" value="TreeGrafter"/>
</dbReference>
<evidence type="ECO:0000256" key="8">
    <source>
        <dbReference type="RuleBase" id="RU003857"/>
    </source>
</evidence>
<evidence type="ECO:0000256" key="3">
    <source>
        <dbReference type="ARBA" id="ARBA00022692"/>
    </source>
</evidence>
<dbReference type="STRING" id="318479.A0A0N4UGL7"/>
<comment type="subcellular location">
    <subcellularLocation>
        <location evidence="1">Membrane</location>
        <topology evidence="1">Multi-pass membrane protein</topology>
    </subcellularLocation>
</comment>
<dbReference type="GO" id="GO:0015271">
    <property type="term" value="F:outward rectifier potassium channel activity"/>
    <property type="evidence" value="ECO:0007669"/>
    <property type="project" value="TreeGrafter"/>
</dbReference>
<keyword evidence="13" id="KW-1185">Reference proteome</keyword>
<accession>A0A0N4UGL7</accession>
<reference evidence="11 13" key="2">
    <citation type="submission" date="2018-11" db="EMBL/GenBank/DDBJ databases">
        <authorList>
            <consortium name="Pathogen Informatics"/>
        </authorList>
    </citation>
    <scope>NUCLEOTIDE SEQUENCE [LARGE SCALE GENOMIC DNA]</scope>
</reference>
<dbReference type="InterPro" id="IPR003280">
    <property type="entry name" value="2pore_dom_K_chnl"/>
</dbReference>
<dbReference type="GO" id="GO:0022841">
    <property type="term" value="F:potassium ion leak channel activity"/>
    <property type="evidence" value="ECO:0007669"/>
    <property type="project" value="TreeGrafter"/>
</dbReference>
<dbReference type="WBParaSite" id="DME_0000664301-mRNA-1">
    <property type="protein sequence ID" value="DME_0000664301-mRNA-1"/>
    <property type="gene ID" value="DME_0000664301"/>
</dbReference>
<gene>
    <name evidence="11" type="ORF">DME_LOCUS1287</name>
</gene>
<dbReference type="AlphaFoldDB" id="A0A0N4UGL7"/>
<dbReference type="EMBL" id="UYYG01000017">
    <property type="protein sequence ID" value="VDN51314.1"/>
    <property type="molecule type" value="Genomic_DNA"/>
</dbReference>
<comment type="similarity">
    <text evidence="8">Belongs to the two pore domain potassium channel (TC 1.A.1.8) family.</text>
</comment>
<feature type="domain" description="Potassium channel" evidence="10">
    <location>
        <begin position="11"/>
        <end position="89"/>
    </location>
</feature>
<name>A0A0N4UGL7_DRAME</name>
<evidence type="ECO:0000313" key="11">
    <source>
        <dbReference type="EMBL" id="VDN51314.1"/>
    </source>
</evidence>
<feature type="transmembrane region" description="Helical" evidence="9">
    <location>
        <begin position="38"/>
        <end position="54"/>
    </location>
</feature>
<dbReference type="PRINTS" id="PR01333">
    <property type="entry name" value="2POREKCHANEL"/>
</dbReference>
<keyword evidence="3 8" id="KW-0812">Transmembrane</keyword>
<evidence type="ECO:0000256" key="5">
    <source>
        <dbReference type="ARBA" id="ARBA00023065"/>
    </source>
</evidence>
<feature type="transmembrane region" description="Helical" evidence="9">
    <location>
        <begin position="112"/>
        <end position="133"/>
    </location>
</feature>
<evidence type="ECO:0000256" key="1">
    <source>
        <dbReference type="ARBA" id="ARBA00004141"/>
    </source>
</evidence>
<feature type="domain" description="Potassium channel" evidence="10">
    <location>
        <begin position="121"/>
        <end position="195"/>
    </location>
</feature>
<evidence type="ECO:0000313" key="12">
    <source>
        <dbReference type="Proteomes" id="UP000038040"/>
    </source>
</evidence>
<keyword evidence="5 8" id="KW-0406">Ion transport</keyword>